<evidence type="ECO:0000256" key="10">
    <source>
        <dbReference type="ARBA" id="ARBA00022723"/>
    </source>
</evidence>
<evidence type="ECO:0000256" key="16">
    <source>
        <dbReference type="ARBA" id="ARBA00034066"/>
    </source>
</evidence>
<name>C7DHF1_MICA2</name>
<feature type="domain" description="Oligosaccharyl transferase STT3 N-terminal" evidence="19">
    <location>
        <begin position="60"/>
        <end position="453"/>
    </location>
</feature>
<feature type="transmembrane region" description="Helical" evidence="18">
    <location>
        <begin position="292"/>
        <end position="309"/>
    </location>
</feature>
<evidence type="ECO:0000256" key="13">
    <source>
        <dbReference type="ARBA" id="ARBA00023136"/>
    </source>
</evidence>
<evidence type="ECO:0000256" key="14">
    <source>
        <dbReference type="ARBA" id="ARBA00023211"/>
    </source>
</evidence>
<proteinExistence type="inferred from homology"/>
<keyword evidence="8 20" id="KW-0808">Transferase</keyword>
<comment type="pathway">
    <text evidence="4">Protein modification; protein glycosylation.</text>
</comment>
<protein>
    <recommendedName>
        <fullName evidence="6">dolichyl-phosphooligosaccharide-protein glycotransferase</fullName>
        <ecNumber evidence="6">2.4.99.21</ecNumber>
    </recommendedName>
    <alternativeName>
        <fullName evidence="15">Oligosaccharyl transferase</fullName>
    </alternativeName>
</protein>
<dbReference type="Proteomes" id="UP000332487">
    <property type="component" value="Unassembled WGS sequence"/>
</dbReference>
<feature type="region of interest" description="Disordered" evidence="17">
    <location>
        <begin position="1"/>
        <end position="23"/>
    </location>
</feature>
<comment type="cofactor">
    <cofactor evidence="2">
        <name>Mg(2+)</name>
        <dbReference type="ChEBI" id="CHEBI:18420"/>
    </cofactor>
</comment>
<dbReference type="Gene3D" id="3.40.50.12610">
    <property type="match status" value="1"/>
</dbReference>
<evidence type="ECO:0000313" key="20">
    <source>
        <dbReference type="EMBL" id="EET90053.1"/>
    </source>
</evidence>
<feature type="transmembrane region" description="Helical" evidence="18">
    <location>
        <begin position="35"/>
        <end position="55"/>
    </location>
</feature>
<evidence type="ECO:0000256" key="9">
    <source>
        <dbReference type="ARBA" id="ARBA00022692"/>
    </source>
</evidence>
<keyword evidence="14" id="KW-0464">Manganese</keyword>
<evidence type="ECO:0000256" key="2">
    <source>
        <dbReference type="ARBA" id="ARBA00001946"/>
    </source>
</evidence>
<keyword evidence="7" id="KW-0328">Glycosyltransferase</keyword>
<evidence type="ECO:0000256" key="7">
    <source>
        <dbReference type="ARBA" id="ARBA00022676"/>
    </source>
</evidence>
<evidence type="ECO:0000313" key="21">
    <source>
        <dbReference type="Proteomes" id="UP000332487"/>
    </source>
</evidence>
<dbReference type="GO" id="GO:0012505">
    <property type="term" value="C:endomembrane system"/>
    <property type="evidence" value="ECO:0007669"/>
    <property type="project" value="UniProtKB-SubCell"/>
</dbReference>
<gene>
    <name evidence="20" type="ORF">UNLARM2_0495</name>
</gene>
<evidence type="ECO:0000256" key="8">
    <source>
        <dbReference type="ARBA" id="ARBA00022679"/>
    </source>
</evidence>
<evidence type="ECO:0000256" key="12">
    <source>
        <dbReference type="ARBA" id="ARBA00022989"/>
    </source>
</evidence>
<feature type="transmembrane region" description="Helical" evidence="18">
    <location>
        <begin position="152"/>
        <end position="170"/>
    </location>
</feature>
<organism evidence="20 21">
    <name type="scientific">Candidatus Micrarchaeum acidiphilum ARMAN-2</name>
    <dbReference type="NCBI Taxonomy" id="425595"/>
    <lineage>
        <taxon>Archaea</taxon>
        <taxon>Candidatus Micrarchaeota</taxon>
        <taxon>Candidatus Micrarchaeia</taxon>
        <taxon>Candidatus Micrarchaeales</taxon>
        <taxon>Candidatus Micrarchaeaceae</taxon>
        <taxon>Candidatus Micrarchaeum</taxon>
    </lineage>
</organism>
<evidence type="ECO:0000256" key="11">
    <source>
        <dbReference type="ARBA" id="ARBA00022842"/>
    </source>
</evidence>
<sequence>MEQAPETSIADAPPQRQQPPVKKGGVSAMLTKRNIAVLAAMVVIVVLGIYFRNGMLRFTGFFEPDGFFHYAVMRAAAAHAFAIPQYLSISGFPFHNAVTQALGDYYVTIYPYMLLHPFGVSYYTIMRLIAPFFGVLDIIGVFFLMRYFSKSNFLGLLGAFFIAISAGNIARTAALVYRGDGFISIFMLITIAFVLMSYRAEDAKRKWLYALAANLVLGFSMMIWSGAPYETMVYIFSIMMVTAYGFVTANRTMLKSSVVLTVALILEFAIQHIWMALGVLRNAEALSSPNFLIFYLPTLIGAVAAWYLVENRGKFSSLTLNATTRARVLFGVVVVAVILAVVLFGSYLGSIASGGGLIAASSGLQKSIKELAPPTFKFIWGSFTFQIFLAPLGAAMYLLFANRLGNLDYIKHRRFDININPVFLVFLSYLIVTGYLQANAIRYNSLFSLPVAVFSAYAVYSVSMLLYNRLKEEGYDKRVTSRRSIAFYAASGIIIAMVLTNLYYTYLTNLSSVPADDINPQFLQAMTWMKDNTPANATVLALWPDGSVVEGWANRTSAMDSVAGQNGTLIAGFARFLLNSSPDTQYLYAAHRPEYLVARGYWFSELSGIATEAGFLNATAVANLYGYNTFTGVHVTNPTNYTRAFELSSSQPPYYKGIVLTNSTNASDVVGAISSGNSNRFVPVAHVLFYNEQTDAYEIFNYTKPHAANFTIALYYTNSSITGAALFGAVLPFSNFFKLTTLCSYSSCSYGQGTNVSMKMIYMNSDTRIYRIYYNQTAP</sequence>
<dbReference type="GO" id="GO:0016020">
    <property type="term" value="C:membrane"/>
    <property type="evidence" value="ECO:0007669"/>
    <property type="project" value="InterPro"/>
</dbReference>
<dbReference type="Pfam" id="PF02516">
    <property type="entry name" value="STT3"/>
    <property type="match status" value="1"/>
</dbReference>
<keyword evidence="11" id="KW-0460">Magnesium</keyword>
<reference evidence="20 21" key="2">
    <citation type="journal article" date="2010" name="Proc. Natl. Acad. Sci. U.S.A.">
        <title>Enigmatic, ultrasmall, uncultivated Archaea.</title>
        <authorList>
            <person name="Baker B.J."/>
            <person name="Comolli L.R."/>
            <person name="Dick G.J."/>
            <person name="Hauser L.J."/>
            <person name="Hyatt D."/>
            <person name="Dill B.D."/>
            <person name="Land M.L."/>
            <person name="Verberkmoes N.C."/>
            <person name="Hettich R.L."/>
            <person name="Banfield J.F."/>
        </authorList>
    </citation>
    <scope>NUCLEOTIDE SEQUENCE [LARGE SCALE GENOMIC DNA]</scope>
    <source>
        <strain evidence="20">ARMAN-2</strain>
    </source>
</reference>
<dbReference type="GO" id="GO:0004576">
    <property type="term" value="F:oligosaccharyl transferase activity"/>
    <property type="evidence" value="ECO:0007669"/>
    <property type="project" value="InterPro"/>
</dbReference>
<dbReference type="PANTHER" id="PTHR13872:SF1">
    <property type="entry name" value="DOLICHYL-DIPHOSPHOOLIGOSACCHARIDE--PROTEIN GLYCOSYLTRANSFERASE SUBUNIT STT3B"/>
    <property type="match status" value="1"/>
</dbReference>
<dbReference type="InterPro" id="IPR003674">
    <property type="entry name" value="Oligo_trans_STT3"/>
</dbReference>
<feature type="transmembrane region" description="Helical" evidence="18">
    <location>
        <begin position="231"/>
        <end position="247"/>
    </location>
</feature>
<feature type="transmembrane region" description="Helical" evidence="18">
    <location>
        <begin position="259"/>
        <end position="280"/>
    </location>
</feature>
<evidence type="ECO:0000256" key="18">
    <source>
        <dbReference type="SAM" id="Phobius"/>
    </source>
</evidence>
<keyword evidence="9 18" id="KW-0812">Transmembrane</keyword>
<feature type="transmembrane region" description="Helical" evidence="18">
    <location>
        <begin position="120"/>
        <end position="145"/>
    </location>
</feature>
<evidence type="ECO:0000256" key="1">
    <source>
        <dbReference type="ARBA" id="ARBA00001936"/>
    </source>
</evidence>
<feature type="transmembrane region" description="Helical" evidence="18">
    <location>
        <begin position="447"/>
        <end position="467"/>
    </location>
</feature>
<evidence type="ECO:0000256" key="3">
    <source>
        <dbReference type="ARBA" id="ARBA00004127"/>
    </source>
</evidence>
<dbReference type="GO" id="GO:0046872">
    <property type="term" value="F:metal ion binding"/>
    <property type="evidence" value="ECO:0007669"/>
    <property type="project" value="UniProtKB-KW"/>
</dbReference>
<keyword evidence="21" id="KW-1185">Reference proteome</keyword>
<reference evidence="20 21" key="1">
    <citation type="journal article" date="2009" name="Genome Biol.">
        <title>Community-wide analysis of microbial genome sequence signatures.</title>
        <authorList>
            <person name="Dick G.J."/>
            <person name="Andersson A.F."/>
            <person name="Baker B.J."/>
            <person name="Simmons S.L."/>
            <person name="Thomas B.C."/>
            <person name="Yelton A.P."/>
            <person name="Banfield J.F."/>
        </authorList>
    </citation>
    <scope>NUCLEOTIDE SEQUENCE [LARGE SCALE GENOMIC DNA]</scope>
    <source>
        <strain evidence="20">ARMAN-2</strain>
    </source>
</reference>
<comment type="catalytic activity">
    <reaction evidence="16">
        <text>an archaeal dolichyl phosphooligosaccharide + [protein]-L-asparagine = an archaeal dolichyl phosphate + a glycoprotein with the oligosaccharide chain attached by N-beta-D-glycosyl linkage to a protein L-asparagine.</text>
        <dbReference type="EC" id="2.4.99.21"/>
    </reaction>
</comment>
<accession>C7DHF1</accession>
<evidence type="ECO:0000256" key="6">
    <source>
        <dbReference type="ARBA" id="ARBA00012602"/>
    </source>
</evidence>
<evidence type="ECO:0000256" key="15">
    <source>
        <dbReference type="ARBA" id="ARBA00030679"/>
    </source>
</evidence>
<dbReference type="AlphaFoldDB" id="C7DHF1"/>
<dbReference type="EMBL" id="GG697240">
    <property type="protein sequence ID" value="EET90053.1"/>
    <property type="molecule type" value="Genomic_DNA"/>
</dbReference>
<feature type="transmembrane region" description="Helical" evidence="18">
    <location>
        <begin position="378"/>
        <end position="400"/>
    </location>
</feature>
<comment type="subcellular location">
    <subcellularLocation>
        <location evidence="3">Endomembrane system</location>
        <topology evidence="3">Multi-pass membrane protein</topology>
    </subcellularLocation>
</comment>
<dbReference type="EC" id="2.4.99.21" evidence="6"/>
<evidence type="ECO:0000256" key="17">
    <source>
        <dbReference type="SAM" id="MobiDB-lite"/>
    </source>
</evidence>
<dbReference type="UniPathway" id="UPA00378"/>
<dbReference type="InterPro" id="IPR048307">
    <property type="entry name" value="STT3_N"/>
</dbReference>
<feature type="transmembrane region" description="Helical" evidence="18">
    <location>
        <begin position="207"/>
        <end position="225"/>
    </location>
</feature>
<comment type="cofactor">
    <cofactor evidence="1">
        <name>Mn(2+)</name>
        <dbReference type="ChEBI" id="CHEBI:29035"/>
    </cofactor>
</comment>
<dbReference type="PANTHER" id="PTHR13872">
    <property type="entry name" value="DOLICHYL-DIPHOSPHOOLIGOSACCHARIDE--PROTEIN GLYCOSYLTRANSFERASE SUBUNIT"/>
    <property type="match status" value="1"/>
</dbReference>
<evidence type="ECO:0000256" key="4">
    <source>
        <dbReference type="ARBA" id="ARBA00004922"/>
    </source>
</evidence>
<keyword evidence="12 18" id="KW-1133">Transmembrane helix</keyword>
<keyword evidence="10" id="KW-0479">Metal-binding</keyword>
<feature type="transmembrane region" description="Helical" evidence="18">
    <location>
        <begin position="487"/>
        <end position="506"/>
    </location>
</feature>
<comment type="similarity">
    <text evidence="5">Belongs to the STT3 family.</text>
</comment>
<evidence type="ECO:0000256" key="5">
    <source>
        <dbReference type="ARBA" id="ARBA00010810"/>
    </source>
</evidence>
<evidence type="ECO:0000259" key="19">
    <source>
        <dbReference type="Pfam" id="PF02516"/>
    </source>
</evidence>
<feature type="transmembrane region" description="Helical" evidence="18">
    <location>
        <begin position="421"/>
        <end position="441"/>
    </location>
</feature>
<feature type="transmembrane region" description="Helical" evidence="18">
    <location>
        <begin position="182"/>
        <end position="200"/>
    </location>
</feature>
<feature type="transmembrane region" description="Helical" evidence="18">
    <location>
        <begin position="329"/>
        <end position="358"/>
    </location>
</feature>
<keyword evidence="13 18" id="KW-0472">Membrane</keyword>